<accession>A0ABN1VAZ3</accession>
<organism evidence="1 2">
    <name type="scientific">Prauserella alba</name>
    <dbReference type="NCBI Taxonomy" id="176898"/>
    <lineage>
        <taxon>Bacteria</taxon>
        <taxon>Bacillati</taxon>
        <taxon>Actinomycetota</taxon>
        <taxon>Actinomycetes</taxon>
        <taxon>Pseudonocardiales</taxon>
        <taxon>Pseudonocardiaceae</taxon>
        <taxon>Prauserella</taxon>
    </lineage>
</organism>
<reference evidence="1 2" key="1">
    <citation type="journal article" date="2019" name="Int. J. Syst. Evol. Microbiol.">
        <title>The Global Catalogue of Microorganisms (GCM) 10K type strain sequencing project: providing services to taxonomists for standard genome sequencing and annotation.</title>
        <authorList>
            <consortium name="The Broad Institute Genomics Platform"/>
            <consortium name="The Broad Institute Genome Sequencing Center for Infectious Disease"/>
            <person name="Wu L."/>
            <person name="Ma J."/>
        </authorList>
    </citation>
    <scope>NUCLEOTIDE SEQUENCE [LARGE SCALE GENOMIC DNA]</scope>
    <source>
        <strain evidence="1 2">JCM 13022</strain>
    </source>
</reference>
<proteinExistence type="predicted"/>
<protein>
    <submittedName>
        <fullName evidence="1">Uncharacterized protein</fullName>
    </submittedName>
</protein>
<sequence>MAAPEAAATVSLHVPADAALTISDDGCELDGYGPIPAPIAREIMTNTRSI</sequence>
<keyword evidence="2" id="KW-1185">Reference proteome</keyword>
<gene>
    <name evidence="1" type="ORF">GCM10009675_20240</name>
</gene>
<dbReference type="RefSeq" id="WP_253853170.1">
    <property type="nucleotide sequence ID" value="NZ_BAAALM010000007.1"/>
</dbReference>
<evidence type="ECO:0000313" key="2">
    <source>
        <dbReference type="Proteomes" id="UP001500467"/>
    </source>
</evidence>
<evidence type="ECO:0000313" key="1">
    <source>
        <dbReference type="EMBL" id="GAA1202858.1"/>
    </source>
</evidence>
<comment type="caution">
    <text evidence="1">The sequence shown here is derived from an EMBL/GenBank/DDBJ whole genome shotgun (WGS) entry which is preliminary data.</text>
</comment>
<name>A0ABN1VAZ3_9PSEU</name>
<dbReference type="Proteomes" id="UP001500467">
    <property type="component" value="Unassembled WGS sequence"/>
</dbReference>
<dbReference type="EMBL" id="BAAALM010000007">
    <property type="protein sequence ID" value="GAA1202858.1"/>
    <property type="molecule type" value="Genomic_DNA"/>
</dbReference>